<dbReference type="GO" id="GO:0004493">
    <property type="term" value="F:methylmalonyl-CoA epimerase activity"/>
    <property type="evidence" value="ECO:0007669"/>
    <property type="project" value="TreeGrafter"/>
</dbReference>
<proteinExistence type="predicted"/>
<organism evidence="3 4">
    <name type="scientific">Duncaniella muris</name>
    <dbReference type="NCBI Taxonomy" id="2094150"/>
    <lineage>
        <taxon>Bacteria</taxon>
        <taxon>Pseudomonadati</taxon>
        <taxon>Bacteroidota</taxon>
        <taxon>Bacteroidia</taxon>
        <taxon>Bacteroidales</taxon>
        <taxon>Muribaculaceae</taxon>
        <taxon>Duncaniella</taxon>
    </lineage>
</organism>
<keyword evidence="4" id="KW-1185">Reference proteome</keyword>
<dbReference type="GO" id="GO:0046491">
    <property type="term" value="P:L-methylmalonyl-CoA metabolic process"/>
    <property type="evidence" value="ECO:0007669"/>
    <property type="project" value="TreeGrafter"/>
</dbReference>
<dbReference type="PROSITE" id="PS51819">
    <property type="entry name" value="VOC"/>
    <property type="match status" value="1"/>
</dbReference>
<dbReference type="PANTHER" id="PTHR43048">
    <property type="entry name" value="METHYLMALONYL-COA EPIMERASE"/>
    <property type="match status" value="1"/>
</dbReference>
<dbReference type="Proteomes" id="UP000244905">
    <property type="component" value="Unassembled WGS sequence"/>
</dbReference>
<sequence length="134" mass="15325">MAAKFNFNTIGLFTTDNTRMVAFYRDIMGFETDWNGEDPDVRMQLGNMWLILFPRTAFEQMTGREYSYPCGLNGTVELAFYVPTFSDVDEEYARVTALGAKSVFAPQTMPWGQRTCYIADPEGNLIEIHSFTKD</sequence>
<dbReference type="SUPFAM" id="SSF54593">
    <property type="entry name" value="Glyoxalase/Bleomycin resistance protein/Dihydroxybiphenyl dioxygenase"/>
    <property type="match status" value="1"/>
</dbReference>
<dbReference type="RefSeq" id="WP_107032892.1">
    <property type="nucleotide sequence ID" value="NZ_CAOQPX010000009.1"/>
</dbReference>
<comment type="caution">
    <text evidence="3">The sequence shown here is derived from an EMBL/GenBank/DDBJ whole genome shotgun (WGS) entry which is preliminary data.</text>
</comment>
<evidence type="ECO:0000313" key="4">
    <source>
        <dbReference type="Proteomes" id="UP000244905"/>
    </source>
</evidence>
<dbReference type="EMBL" id="PUEC01000024">
    <property type="protein sequence ID" value="PWB01210.1"/>
    <property type="molecule type" value="Genomic_DNA"/>
</dbReference>
<dbReference type="Gene3D" id="3.10.180.10">
    <property type="entry name" value="2,3-Dihydroxybiphenyl 1,2-Dioxygenase, domain 1"/>
    <property type="match status" value="1"/>
</dbReference>
<protein>
    <submittedName>
        <fullName evidence="3">Glyoxalase</fullName>
    </submittedName>
</protein>
<dbReference type="GeneID" id="82526761"/>
<feature type="domain" description="VOC" evidence="2">
    <location>
        <begin position="6"/>
        <end position="131"/>
    </location>
</feature>
<dbReference type="Pfam" id="PF00903">
    <property type="entry name" value="Glyoxalase"/>
    <property type="match status" value="1"/>
</dbReference>
<evidence type="ECO:0000313" key="3">
    <source>
        <dbReference type="EMBL" id="PWB01210.1"/>
    </source>
</evidence>
<dbReference type="InterPro" id="IPR051785">
    <property type="entry name" value="MMCE/EMCE_epimerase"/>
</dbReference>
<dbReference type="InterPro" id="IPR004360">
    <property type="entry name" value="Glyas_Fos-R_dOase_dom"/>
</dbReference>
<keyword evidence="1" id="KW-0479">Metal-binding</keyword>
<dbReference type="GO" id="GO:0046872">
    <property type="term" value="F:metal ion binding"/>
    <property type="evidence" value="ECO:0007669"/>
    <property type="project" value="UniProtKB-KW"/>
</dbReference>
<gene>
    <name evidence="3" type="ORF">C5O23_10465</name>
</gene>
<dbReference type="PANTHER" id="PTHR43048:SF4">
    <property type="entry name" value="RING-CLEAVING DIOXYGENASE-RELATED"/>
    <property type="match status" value="1"/>
</dbReference>
<evidence type="ECO:0000259" key="2">
    <source>
        <dbReference type="PROSITE" id="PS51819"/>
    </source>
</evidence>
<evidence type="ECO:0000256" key="1">
    <source>
        <dbReference type="ARBA" id="ARBA00022723"/>
    </source>
</evidence>
<dbReference type="AlphaFoldDB" id="A0A2V1ILH0"/>
<reference evidence="4" key="1">
    <citation type="submission" date="2018-02" db="EMBL/GenBank/DDBJ databases">
        <authorList>
            <person name="Clavel T."/>
            <person name="Strowig T."/>
        </authorList>
    </citation>
    <scope>NUCLEOTIDE SEQUENCE [LARGE SCALE GENOMIC DNA]</scope>
    <source>
        <strain evidence="4">DSM 103720</strain>
    </source>
</reference>
<dbReference type="InterPro" id="IPR029068">
    <property type="entry name" value="Glyas_Bleomycin-R_OHBP_Dase"/>
</dbReference>
<dbReference type="InterPro" id="IPR037523">
    <property type="entry name" value="VOC_core"/>
</dbReference>
<accession>A0A2V1ILH0</accession>
<name>A0A2V1ILH0_9BACT</name>